<keyword evidence="2" id="KW-1185">Reference proteome</keyword>
<accession>A0A392T1I3</accession>
<evidence type="ECO:0000313" key="2">
    <source>
        <dbReference type="Proteomes" id="UP000265520"/>
    </source>
</evidence>
<proteinExistence type="predicted"/>
<evidence type="ECO:0000313" key="1">
    <source>
        <dbReference type="EMBL" id="MCI54020.1"/>
    </source>
</evidence>
<dbReference type="AlphaFoldDB" id="A0A392T1I3"/>
<sequence length="43" mass="4475">HHRSHPAVVAAAGAGVPQNPDPIYLKYVSDALSTSRSAFESGL</sequence>
<protein>
    <submittedName>
        <fullName evidence="1">Uncharacterized protein</fullName>
    </submittedName>
</protein>
<reference evidence="1 2" key="1">
    <citation type="journal article" date="2018" name="Front. Plant Sci.">
        <title>Red Clover (Trifolium pratense) and Zigzag Clover (T. medium) - A Picture of Genomic Similarities and Differences.</title>
        <authorList>
            <person name="Dluhosova J."/>
            <person name="Istvanek J."/>
            <person name="Nedelnik J."/>
            <person name="Repkova J."/>
        </authorList>
    </citation>
    <scope>NUCLEOTIDE SEQUENCE [LARGE SCALE GENOMIC DNA]</scope>
    <source>
        <strain evidence="2">cv. 10/8</strain>
        <tissue evidence="1">Leaf</tissue>
    </source>
</reference>
<dbReference type="Proteomes" id="UP000265520">
    <property type="component" value="Unassembled WGS sequence"/>
</dbReference>
<name>A0A392T1I3_9FABA</name>
<comment type="caution">
    <text evidence="1">The sequence shown here is derived from an EMBL/GenBank/DDBJ whole genome shotgun (WGS) entry which is preliminary data.</text>
</comment>
<dbReference type="EMBL" id="LXQA010472875">
    <property type="protein sequence ID" value="MCI54020.1"/>
    <property type="molecule type" value="Genomic_DNA"/>
</dbReference>
<feature type="non-terminal residue" evidence="1">
    <location>
        <position position="1"/>
    </location>
</feature>
<organism evidence="1 2">
    <name type="scientific">Trifolium medium</name>
    <dbReference type="NCBI Taxonomy" id="97028"/>
    <lineage>
        <taxon>Eukaryota</taxon>
        <taxon>Viridiplantae</taxon>
        <taxon>Streptophyta</taxon>
        <taxon>Embryophyta</taxon>
        <taxon>Tracheophyta</taxon>
        <taxon>Spermatophyta</taxon>
        <taxon>Magnoliopsida</taxon>
        <taxon>eudicotyledons</taxon>
        <taxon>Gunneridae</taxon>
        <taxon>Pentapetalae</taxon>
        <taxon>rosids</taxon>
        <taxon>fabids</taxon>
        <taxon>Fabales</taxon>
        <taxon>Fabaceae</taxon>
        <taxon>Papilionoideae</taxon>
        <taxon>50 kb inversion clade</taxon>
        <taxon>NPAAA clade</taxon>
        <taxon>Hologalegina</taxon>
        <taxon>IRL clade</taxon>
        <taxon>Trifolieae</taxon>
        <taxon>Trifolium</taxon>
    </lineage>
</organism>